<feature type="domain" description="RNase H type-1" evidence="1">
    <location>
        <begin position="85"/>
        <end position="214"/>
    </location>
</feature>
<organism evidence="2 3">
    <name type="scientific">Trifolium subterraneum</name>
    <name type="common">Subterranean clover</name>
    <dbReference type="NCBI Taxonomy" id="3900"/>
    <lineage>
        <taxon>Eukaryota</taxon>
        <taxon>Viridiplantae</taxon>
        <taxon>Streptophyta</taxon>
        <taxon>Embryophyta</taxon>
        <taxon>Tracheophyta</taxon>
        <taxon>Spermatophyta</taxon>
        <taxon>Magnoliopsida</taxon>
        <taxon>eudicotyledons</taxon>
        <taxon>Gunneridae</taxon>
        <taxon>Pentapetalae</taxon>
        <taxon>rosids</taxon>
        <taxon>fabids</taxon>
        <taxon>Fabales</taxon>
        <taxon>Fabaceae</taxon>
        <taxon>Papilionoideae</taxon>
        <taxon>50 kb inversion clade</taxon>
        <taxon>NPAAA clade</taxon>
        <taxon>Hologalegina</taxon>
        <taxon>IRL clade</taxon>
        <taxon>Trifolieae</taxon>
        <taxon>Trifolium</taxon>
    </lineage>
</organism>
<dbReference type="Gene3D" id="3.30.420.10">
    <property type="entry name" value="Ribonuclease H-like superfamily/Ribonuclease H"/>
    <property type="match status" value="2"/>
</dbReference>
<dbReference type="PROSITE" id="PS50879">
    <property type="entry name" value="RNASE_H_1"/>
    <property type="match status" value="1"/>
</dbReference>
<evidence type="ECO:0000313" key="3">
    <source>
        <dbReference type="Proteomes" id="UP000242715"/>
    </source>
</evidence>
<dbReference type="InterPro" id="IPR036397">
    <property type="entry name" value="RNaseH_sf"/>
</dbReference>
<dbReference type="EMBL" id="DF973930">
    <property type="protein sequence ID" value="GAU42669.1"/>
    <property type="molecule type" value="Genomic_DNA"/>
</dbReference>
<gene>
    <name evidence="2" type="ORF">TSUD_398750</name>
</gene>
<protein>
    <recommendedName>
        <fullName evidence="1">RNase H type-1 domain-containing protein</fullName>
    </recommendedName>
</protein>
<dbReference type="Proteomes" id="UP000242715">
    <property type="component" value="Unassembled WGS sequence"/>
</dbReference>
<dbReference type="InterPro" id="IPR012337">
    <property type="entry name" value="RNaseH-like_sf"/>
</dbReference>
<proteinExistence type="predicted"/>
<evidence type="ECO:0000313" key="2">
    <source>
        <dbReference type="EMBL" id="GAU42669.1"/>
    </source>
</evidence>
<dbReference type="Pfam" id="PF13456">
    <property type="entry name" value="RVT_3"/>
    <property type="match status" value="1"/>
</dbReference>
<dbReference type="GO" id="GO:0003676">
    <property type="term" value="F:nucleic acid binding"/>
    <property type="evidence" value="ECO:0007669"/>
    <property type="project" value="InterPro"/>
</dbReference>
<dbReference type="GO" id="GO:0004523">
    <property type="term" value="F:RNA-DNA hybrid ribonuclease activity"/>
    <property type="evidence" value="ECO:0007669"/>
    <property type="project" value="InterPro"/>
</dbReference>
<dbReference type="PANTHER" id="PTHR48475">
    <property type="entry name" value="RIBONUCLEASE H"/>
    <property type="match status" value="1"/>
</dbReference>
<accession>A0A2Z6PD83</accession>
<dbReference type="OrthoDB" id="1637540at2759"/>
<dbReference type="PANTHER" id="PTHR48475:SF1">
    <property type="entry name" value="RNASE H TYPE-1 DOMAIN-CONTAINING PROTEIN"/>
    <property type="match status" value="1"/>
</dbReference>
<dbReference type="AlphaFoldDB" id="A0A2Z6PD83"/>
<reference evidence="3" key="1">
    <citation type="journal article" date="2017" name="Front. Plant Sci.">
        <title>Climate Clever Clovers: New Paradigm to Reduce the Environmental Footprint of Ruminants by Breeding Low Methanogenic Forages Utilizing Haplotype Variation.</title>
        <authorList>
            <person name="Kaur P."/>
            <person name="Appels R."/>
            <person name="Bayer P.E."/>
            <person name="Keeble-Gagnere G."/>
            <person name="Wang J."/>
            <person name="Hirakawa H."/>
            <person name="Shirasawa K."/>
            <person name="Vercoe P."/>
            <person name="Stefanova K."/>
            <person name="Durmic Z."/>
            <person name="Nichols P."/>
            <person name="Revell C."/>
            <person name="Isobe S.N."/>
            <person name="Edwards D."/>
            <person name="Erskine W."/>
        </authorList>
    </citation>
    <scope>NUCLEOTIDE SEQUENCE [LARGE SCALE GENOMIC DNA]</scope>
    <source>
        <strain evidence="3">cv. Daliak</strain>
    </source>
</reference>
<dbReference type="SUPFAM" id="SSF53098">
    <property type="entry name" value="Ribonuclease H-like"/>
    <property type="match status" value="2"/>
</dbReference>
<keyword evidence="3" id="KW-1185">Reference proteome</keyword>
<sequence>MDPIKYIFEKAALTGRIARWQMLLSEYDIEYRTQKAIKGSILADHLAHQPVEDYQPIKFDFPDEEIMYLKMKDCDEPVFGEGPDSESQWGLIFDGAVNLYGSGIGAVIVTPKGAHIPFTARLQFECTNNIAEYEACIMGIEEAIDLRIKNIDIYGDSALVINQIKGEWETRHAGLIPYRDYARRLLTFFNKVELHHIPRDENQMADALATLSSMYRVNRRNEIPTISIRCLERPTYVFATEEVMNGAVEAANKNIKKIVQKMVVTYKDWHEMLPFALHGYRTSVRTSTGATPFSLVYGMEAVLPVEVEIPSMRVLMETELAEAEWCQNRYDQLNLIEEKRMAALCHGQLYQRRMKQAFDRKVRPREFREGDLVLKKILSFQPDSRGKWTPNYEGPYVVKRAFSGGAMTLATMDGDELPRPVNADAVKKYFV</sequence>
<dbReference type="CDD" id="cd09279">
    <property type="entry name" value="RNase_HI_like"/>
    <property type="match status" value="1"/>
</dbReference>
<name>A0A2Z6PD83_TRISU</name>
<dbReference type="InterPro" id="IPR002156">
    <property type="entry name" value="RNaseH_domain"/>
</dbReference>
<evidence type="ECO:0000259" key="1">
    <source>
        <dbReference type="PROSITE" id="PS50879"/>
    </source>
</evidence>